<accession>A0A1B9BY73</accession>
<evidence type="ECO:0000313" key="3">
    <source>
        <dbReference type="Proteomes" id="UP000093129"/>
    </source>
</evidence>
<sequence length="64" mass="7481">MKKSKNMAMRSAEILWRIVLLPLNVYLLAVIGLILLFLRGSEINRQFTPRYFECVKEVFSVTGY</sequence>
<evidence type="ECO:0000313" key="2">
    <source>
        <dbReference type="EMBL" id="OCB02666.1"/>
    </source>
</evidence>
<dbReference type="RefSeq" id="WP_065413462.1">
    <property type="nucleotide sequence ID" value="NZ_MASQ01000091.1"/>
</dbReference>
<protein>
    <submittedName>
        <fullName evidence="2">Uncharacterized protein</fullName>
    </submittedName>
</protein>
<proteinExistence type="predicted"/>
<name>A0A1B9BY73_9PROT</name>
<comment type="caution">
    <text evidence="2">The sequence shown here is derived from an EMBL/GenBank/DDBJ whole genome shotgun (WGS) entry which is preliminary data.</text>
</comment>
<dbReference type="Proteomes" id="UP000093129">
    <property type="component" value="Unassembled WGS sequence"/>
</dbReference>
<keyword evidence="1" id="KW-0812">Transmembrane</keyword>
<gene>
    <name evidence="2" type="ORF">BBC27_12140</name>
</gene>
<organism evidence="2 3">
    <name type="scientific">Acidithiobacillus ferrivorans</name>
    <dbReference type="NCBI Taxonomy" id="160808"/>
    <lineage>
        <taxon>Bacteria</taxon>
        <taxon>Pseudomonadati</taxon>
        <taxon>Pseudomonadota</taxon>
        <taxon>Acidithiobacillia</taxon>
        <taxon>Acidithiobacillales</taxon>
        <taxon>Acidithiobacillaceae</taxon>
        <taxon>Acidithiobacillus</taxon>
    </lineage>
</organism>
<keyword evidence="1" id="KW-1133">Transmembrane helix</keyword>
<evidence type="ECO:0000256" key="1">
    <source>
        <dbReference type="SAM" id="Phobius"/>
    </source>
</evidence>
<reference evidence="2 3" key="1">
    <citation type="submission" date="2016-07" db="EMBL/GenBank/DDBJ databases">
        <title>Draft genome of a psychrotolerant acidophile Acidithiobacillus ferrivorans strain YL15.</title>
        <authorList>
            <person name="Peng T."/>
            <person name="Ma L."/>
            <person name="Nan M."/>
            <person name="An N."/>
            <person name="Wang M."/>
            <person name="Qiu G."/>
            <person name="Zeng W."/>
        </authorList>
    </citation>
    <scope>NUCLEOTIDE SEQUENCE [LARGE SCALE GENOMIC DNA]</scope>
    <source>
        <strain evidence="2 3">YL15</strain>
    </source>
</reference>
<dbReference type="EMBL" id="MASQ01000091">
    <property type="protein sequence ID" value="OCB02666.1"/>
    <property type="molecule type" value="Genomic_DNA"/>
</dbReference>
<feature type="transmembrane region" description="Helical" evidence="1">
    <location>
        <begin position="14"/>
        <end position="38"/>
    </location>
</feature>
<dbReference type="AlphaFoldDB" id="A0A1B9BY73"/>
<keyword evidence="1" id="KW-0472">Membrane</keyword>